<dbReference type="GO" id="GO:0003939">
    <property type="term" value="F:L-iditol 2-dehydrogenase (NAD+) activity"/>
    <property type="evidence" value="ECO:0007669"/>
    <property type="project" value="TreeGrafter"/>
</dbReference>
<feature type="compositionally biased region" description="Polar residues" evidence="7">
    <location>
        <begin position="1"/>
        <end position="10"/>
    </location>
</feature>
<dbReference type="Proteomes" id="UP001182556">
    <property type="component" value="Unassembled WGS sequence"/>
</dbReference>
<evidence type="ECO:0000256" key="1">
    <source>
        <dbReference type="ARBA" id="ARBA00001947"/>
    </source>
</evidence>
<dbReference type="CDD" id="cd05285">
    <property type="entry name" value="sorbitol_DH"/>
    <property type="match status" value="1"/>
</dbReference>
<keyword evidence="5" id="KW-0560">Oxidoreductase</keyword>
<dbReference type="InterPro" id="IPR013149">
    <property type="entry name" value="ADH-like_C"/>
</dbReference>
<evidence type="ECO:0000313" key="10">
    <source>
        <dbReference type="EMBL" id="KAK1924150.1"/>
    </source>
</evidence>
<dbReference type="InterPro" id="IPR045306">
    <property type="entry name" value="SDH-like"/>
</dbReference>
<dbReference type="InterPro" id="IPR036291">
    <property type="entry name" value="NAD(P)-bd_dom_sf"/>
</dbReference>
<evidence type="ECO:0000259" key="9">
    <source>
        <dbReference type="Pfam" id="PF08240"/>
    </source>
</evidence>
<dbReference type="Gene3D" id="3.90.180.10">
    <property type="entry name" value="Medium-chain alcohol dehydrogenases, catalytic domain"/>
    <property type="match status" value="1"/>
</dbReference>
<name>A0AAD9D1A5_PAPLA</name>
<dbReference type="SUPFAM" id="SSF50129">
    <property type="entry name" value="GroES-like"/>
    <property type="match status" value="1"/>
</dbReference>
<comment type="similarity">
    <text evidence="2">Belongs to the zinc-containing alcohol dehydrogenase family.</text>
</comment>
<evidence type="ECO:0000256" key="5">
    <source>
        <dbReference type="ARBA" id="ARBA00023002"/>
    </source>
</evidence>
<dbReference type="FunFam" id="3.40.50.720:FF:000068">
    <property type="entry name" value="Sorbitol dehydrogenase"/>
    <property type="match status" value="1"/>
</dbReference>
<protein>
    <recommendedName>
        <fullName evidence="12">Sorbitol dehydrogenase</fullName>
    </recommendedName>
</protein>
<feature type="domain" description="Alcohol dehydrogenase-like N-terminal" evidence="9">
    <location>
        <begin position="45"/>
        <end position="186"/>
    </location>
</feature>
<dbReference type="SUPFAM" id="SSF51735">
    <property type="entry name" value="NAD(P)-binding Rossmann-fold domains"/>
    <property type="match status" value="1"/>
</dbReference>
<evidence type="ECO:0000259" key="8">
    <source>
        <dbReference type="Pfam" id="PF00107"/>
    </source>
</evidence>
<evidence type="ECO:0000256" key="3">
    <source>
        <dbReference type="ARBA" id="ARBA00022723"/>
    </source>
</evidence>
<reference evidence="10" key="1">
    <citation type="submission" date="2023-02" db="EMBL/GenBank/DDBJ databases">
        <title>Identification and recombinant expression of a fungal hydrolase from Papiliotrema laurentii that hydrolyzes apple cutin and clears colloidal polyester polyurethane.</title>
        <authorList>
            <consortium name="DOE Joint Genome Institute"/>
            <person name="Roman V.A."/>
            <person name="Bojanowski C."/>
            <person name="Crable B.R."/>
            <person name="Wagner D.N."/>
            <person name="Hung C.S."/>
            <person name="Nadeau L.J."/>
            <person name="Schratz L."/>
            <person name="Haridas S."/>
            <person name="Pangilinan J."/>
            <person name="Lipzen A."/>
            <person name="Na H."/>
            <person name="Yan M."/>
            <person name="Ng V."/>
            <person name="Grigoriev I.V."/>
            <person name="Spatafora J.W."/>
            <person name="Barlow D."/>
            <person name="Biffinger J."/>
            <person name="Kelley-Loughnane N."/>
            <person name="Varaljay V.A."/>
            <person name="Crookes-Goodson W.J."/>
        </authorList>
    </citation>
    <scope>NUCLEOTIDE SEQUENCE</scope>
    <source>
        <strain evidence="10">5307AH</strain>
    </source>
</reference>
<dbReference type="EMBL" id="JAODAN010000005">
    <property type="protein sequence ID" value="KAK1924150.1"/>
    <property type="molecule type" value="Genomic_DNA"/>
</dbReference>
<dbReference type="Pfam" id="PF00107">
    <property type="entry name" value="ADH_zinc_N"/>
    <property type="match status" value="1"/>
</dbReference>
<sequence length="415" mass="44259">MSSTLAQQPTGLPEPADFQPKDNPAFILHGKLKTSYEQLPVPDVGPDEVLVEVKKTGICGSDVHFYNTGKMGLVSCAGAMCLGHESSGVVVRLGANLAAKARQADEAAAKLKDSQAAAEAVVGEDVLKIGTRVTLEPGVTCRMCHDCRGGQYQICEHMAFAAYPPFDGTLQRYYKLPADLVYALPDSVDLVYGAMMEPLSVAVHSLRTVGGLRTGDTCLIFGAGPVGLLAMGVAKGLGAKKIIAVDINEERLQFAKTYAATHTYIPIKQEEGETRAVYSLRAANDLLLKTGTPARGKGSIDIAMDATGAETCIQMGMNAVKPGGTYVQTGFGAPDIQIPMFRVTTNEVVIKGAWRYGEGDYPLAIDLVARGLVDLKPLLTHTFKFTEALEAFEITKNGKDKDGKFVIKCVIDGPE</sequence>
<organism evidence="10 11">
    <name type="scientific">Papiliotrema laurentii</name>
    <name type="common">Cryptococcus laurentii</name>
    <dbReference type="NCBI Taxonomy" id="5418"/>
    <lineage>
        <taxon>Eukaryota</taxon>
        <taxon>Fungi</taxon>
        <taxon>Dikarya</taxon>
        <taxon>Basidiomycota</taxon>
        <taxon>Agaricomycotina</taxon>
        <taxon>Tremellomycetes</taxon>
        <taxon>Tremellales</taxon>
        <taxon>Rhynchogastremaceae</taxon>
        <taxon>Papiliotrema</taxon>
    </lineage>
</organism>
<evidence type="ECO:0008006" key="12">
    <source>
        <dbReference type="Google" id="ProtNLM"/>
    </source>
</evidence>
<keyword evidence="3" id="KW-0479">Metal-binding</keyword>
<comment type="cofactor">
    <cofactor evidence="1">
        <name>Zn(2+)</name>
        <dbReference type="ChEBI" id="CHEBI:29105"/>
    </cofactor>
</comment>
<dbReference type="PANTHER" id="PTHR43161">
    <property type="entry name" value="SORBITOL DEHYDROGENASE"/>
    <property type="match status" value="1"/>
</dbReference>
<feature type="domain" description="Alcohol dehydrogenase-like C-terminal" evidence="8">
    <location>
        <begin position="225"/>
        <end position="369"/>
    </location>
</feature>
<accession>A0AAD9D1A5</accession>
<dbReference type="PANTHER" id="PTHR43161:SF9">
    <property type="entry name" value="SORBITOL DEHYDROGENASE"/>
    <property type="match status" value="1"/>
</dbReference>
<gene>
    <name evidence="10" type="ORF">DB88DRAFT_489240</name>
</gene>
<dbReference type="InterPro" id="IPR011032">
    <property type="entry name" value="GroES-like_sf"/>
</dbReference>
<keyword evidence="4" id="KW-0862">Zinc</keyword>
<feature type="region of interest" description="Disordered" evidence="7">
    <location>
        <begin position="1"/>
        <end position="23"/>
    </location>
</feature>
<dbReference type="Gene3D" id="3.40.50.720">
    <property type="entry name" value="NAD(P)-binding Rossmann-like Domain"/>
    <property type="match status" value="1"/>
</dbReference>
<proteinExistence type="inferred from homology"/>
<evidence type="ECO:0000256" key="7">
    <source>
        <dbReference type="SAM" id="MobiDB-lite"/>
    </source>
</evidence>
<keyword evidence="6" id="KW-0520">NAD</keyword>
<dbReference type="InterPro" id="IPR013154">
    <property type="entry name" value="ADH-like_N"/>
</dbReference>
<evidence type="ECO:0000256" key="4">
    <source>
        <dbReference type="ARBA" id="ARBA00022833"/>
    </source>
</evidence>
<dbReference type="GO" id="GO:0046872">
    <property type="term" value="F:metal ion binding"/>
    <property type="evidence" value="ECO:0007669"/>
    <property type="project" value="UniProtKB-KW"/>
</dbReference>
<dbReference type="GO" id="GO:0006062">
    <property type="term" value="P:sorbitol catabolic process"/>
    <property type="evidence" value="ECO:0007669"/>
    <property type="project" value="TreeGrafter"/>
</dbReference>
<keyword evidence="11" id="KW-1185">Reference proteome</keyword>
<evidence type="ECO:0000256" key="2">
    <source>
        <dbReference type="ARBA" id="ARBA00008072"/>
    </source>
</evidence>
<comment type="caution">
    <text evidence="10">The sequence shown here is derived from an EMBL/GenBank/DDBJ whole genome shotgun (WGS) entry which is preliminary data.</text>
</comment>
<dbReference type="AlphaFoldDB" id="A0AAD9D1A5"/>
<evidence type="ECO:0000256" key="6">
    <source>
        <dbReference type="ARBA" id="ARBA00023027"/>
    </source>
</evidence>
<evidence type="ECO:0000313" key="11">
    <source>
        <dbReference type="Proteomes" id="UP001182556"/>
    </source>
</evidence>
<dbReference type="Pfam" id="PF08240">
    <property type="entry name" value="ADH_N"/>
    <property type="match status" value="1"/>
</dbReference>